<dbReference type="InterPro" id="IPR003836">
    <property type="entry name" value="Glucokinase"/>
</dbReference>
<keyword evidence="3" id="KW-0067">ATP-binding</keyword>
<dbReference type="HAMAP" id="MF_00524">
    <property type="entry name" value="Glucokinase"/>
    <property type="match status" value="1"/>
</dbReference>
<sequence length="322" mass="33853">MVGDIGGTNARFGWLERPGDGLRSVRSYLAADHPTLLDAMRRYLAEEAKPAPRWCAIGIANPVVGDHVKMTNHHWSFSISAVQRELGLARFLVINDFTALALALPGLSPQELQQIGGGEAVPGAPRALIGPGTGLGVSGLLPAGAGHGLVPLDGEGGHVTLAPADDFESEVLGVLRRRYGHVSAERAVSGPGLVNLYQAVCSLQGAEAAPLSAAAISEAALNGRDAHCVTALELFCSFLGNVAGNLALTLGARGGVFVGGGIVPRLGPWFWRSRFRDRFEDKGRFRDYLRHIPAFVVEARDPALSGAAYALEVLPVRSCADA</sequence>
<evidence type="ECO:0000256" key="4">
    <source>
        <dbReference type="RuleBase" id="RU004046"/>
    </source>
</evidence>
<dbReference type="STRING" id="413882.AAW51_0185"/>
<dbReference type="GO" id="GO:0004340">
    <property type="term" value="F:glucokinase activity"/>
    <property type="evidence" value="ECO:0007669"/>
    <property type="project" value="UniProtKB-UniRule"/>
</dbReference>
<dbReference type="CDD" id="cd24008">
    <property type="entry name" value="ASKHA_NBD_GLK"/>
    <property type="match status" value="1"/>
</dbReference>
<keyword evidence="3" id="KW-0963">Cytoplasm</keyword>
<dbReference type="InterPro" id="IPR050201">
    <property type="entry name" value="Bacterial_glucokinase"/>
</dbReference>
<dbReference type="GO" id="GO:0005536">
    <property type="term" value="F:D-glucose binding"/>
    <property type="evidence" value="ECO:0007669"/>
    <property type="project" value="InterPro"/>
</dbReference>
<reference evidence="5 6" key="1">
    <citation type="submission" date="2015-05" db="EMBL/GenBank/DDBJ databases">
        <authorList>
            <person name="Tang B."/>
            <person name="Yu Y."/>
        </authorList>
    </citation>
    <scope>NUCLEOTIDE SEQUENCE [LARGE SCALE GENOMIC DNA]</scope>
    <source>
        <strain evidence="5 6">DSM 7029</strain>
    </source>
</reference>
<keyword evidence="3" id="KW-0324">Glycolysis</keyword>
<dbReference type="Gene3D" id="3.30.420.40">
    <property type="match status" value="1"/>
</dbReference>
<proteinExistence type="inferred from homology"/>
<dbReference type="PANTHER" id="PTHR47690:SF1">
    <property type="entry name" value="GLUCOKINASE"/>
    <property type="match status" value="1"/>
</dbReference>
<dbReference type="Pfam" id="PF02685">
    <property type="entry name" value="Glucokinase"/>
    <property type="match status" value="1"/>
</dbReference>
<dbReference type="EMBL" id="CP011371">
    <property type="protein sequence ID" value="AKJ26876.1"/>
    <property type="molecule type" value="Genomic_DNA"/>
</dbReference>
<dbReference type="Gene3D" id="3.40.367.20">
    <property type="match status" value="1"/>
</dbReference>
<dbReference type="PATRIC" id="fig|413882.6.peg.192"/>
<evidence type="ECO:0000313" key="6">
    <source>
        <dbReference type="Proteomes" id="UP000035352"/>
    </source>
</evidence>
<keyword evidence="6" id="KW-1185">Reference proteome</keyword>
<dbReference type="Proteomes" id="UP000035352">
    <property type="component" value="Chromosome"/>
</dbReference>
<evidence type="ECO:0000256" key="1">
    <source>
        <dbReference type="ARBA" id="ARBA00022679"/>
    </source>
</evidence>
<comment type="subcellular location">
    <subcellularLocation>
        <location evidence="3">Cytoplasm</location>
    </subcellularLocation>
</comment>
<evidence type="ECO:0000313" key="5">
    <source>
        <dbReference type="EMBL" id="AKJ26876.1"/>
    </source>
</evidence>
<evidence type="ECO:0000256" key="2">
    <source>
        <dbReference type="ARBA" id="ARBA00022777"/>
    </source>
</evidence>
<dbReference type="NCBIfam" id="TIGR00749">
    <property type="entry name" value="glk"/>
    <property type="match status" value="1"/>
</dbReference>
<dbReference type="GO" id="GO:0005524">
    <property type="term" value="F:ATP binding"/>
    <property type="evidence" value="ECO:0007669"/>
    <property type="project" value="UniProtKB-UniRule"/>
</dbReference>
<keyword evidence="3" id="KW-0547">Nucleotide-binding</keyword>
<name>A0A0G3BHP5_9BURK</name>
<dbReference type="NCBIfam" id="NF009073">
    <property type="entry name" value="PRK12408.1"/>
    <property type="match status" value="1"/>
</dbReference>
<dbReference type="SUPFAM" id="SSF53067">
    <property type="entry name" value="Actin-like ATPase domain"/>
    <property type="match status" value="1"/>
</dbReference>
<dbReference type="InterPro" id="IPR043129">
    <property type="entry name" value="ATPase_NBD"/>
</dbReference>
<protein>
    <recommendedName>
        <fullName evidence="3">Glucokinase</fullName>
        <ecNumber evidence="3">2.7.1.2</ecNumber>
    </recommendedName>
    <alternativeName>
        <fullName evidence="3">Glucose kinase</fullName>
    </alternativeName>
</protein>
<comment type="catalytic activity">
    <reaction evidence="3">
        <text>D-glucose + ATP = D-glucose 6-phosphate + ADP + H(+)</text>
        <dbReference type="Rhea" id="RHEA:17825"/>
        <dbReference type="ChEBI" id="CHEBI:4167"/>
        <dbReference type="ChEBI" id="CHEBI:15378"/>
        <dbReference type="ChEBI" id="CHEBI:30616"/>
        <dbReference type="ChEBI" id="CHEBI:61548"/>
        <dbReference type="ChEBI" id="CHEBI:456216"/>
        <dbReference type="EC" id="2.7.1.2"/>
    </reaction>
</comment>
<keyword evidence="2 3" id="KW-0418">Kinase</keyword>
<feature type="binding site" evidence="3">
    <location>
        <begin position="3"/>
        <end position="8"/>
    </location>
    <ligand>
        <name>ATP</name>
        <dbReference type="ChEBI" id="CHEBI:30616"/>
    </ligand>
</feature>
<dbReference type="PANTHER" id="PTHR47690">
    <property type="entry name" value="GLUCOKINASE"/>
    <property type="match status" value="1"/>
</dbReference>
<gene>
    <name evidence="3 5" type="primary">glk</name>
    <name evidence="5" type="ORF">AAW51_0185</name>
</gene>
<dbReference type="AlphaFoldDB" id="A0A0G3BHP5"/>
<dbReference type="KEGG" id="pbh:AAW51_0185"/>
<comment type="similarity">
    <text evidence="3 4">Belongs to the bacterial glucokinase family.</text>
</comment>
<keyword evidence="1 3" id="KW-0808">Transferase</keyword>
<dbReference type="GO" id="GO:0006096">
    <property type="term" value="P:glycolytic process"/>
    <property type="evidence" value="ECO:0007669"/>
    <property type="project" value="UniProtKB-UniRule"/>
</dbReference>
<organism evidence="5 6">
    <name type="scientific">Caldimonas brevitalea</name>
    <dbReference type="NCBI Taxonomy" id="413882"/>
    <lineage>
        <taxon>Bacteria</taxon>
        <taxon>Pseudomonadati</taxon>
        <taxon>Pseudomonadota</taxon>
        <taxon>Betaproteobacteria</taxon>
        <taxon>Burkholderiales</taxon>
        <taxon>Sphaerotilaceae</taxon>
        <taxon>Caldimonas</taxon>
    </lineage>
</organism>
<dbReference type="GO" id="GO:0005829">
    <property type="term" value="C:cytosol"/>
    <property type="evidence" value="ECO:0007669"/>
    <property type="project" value="TreeGrafter"/>
</dbReference>
<evidence type="ECO:0000256" key="3">
    <source>
        <dbReference type="HAMAP-Rule" id="MF_00524"/>
    </source>
</evidence>
<dbReference type="EC" id="2.7.1.2" evidence="3"/>
<dbReference type="NCBIfam" id="NF001416">
    <property type="entry name" value="PRK00292.1-3"/>
    <property type="match status" value="1"/>
</dbReference>
<accession>A0A0G3BHP5</accession>